<feature type="non-terminal residue" evidence="1">
    <location>
        <position position="74"/>
    </location>
</feature>
<proteinExistence type="predicted"/>
<evidence type="ECO:0000313" key="1">
    <source>
        <dbReference type="EMBL" id="SBR98749.1"/>
    </source>
</evidence>
<dbReference type="EMBL" id="HAEH01013955">
    <property type="protein sequence ID" value="SBR98749.1"/>
    <property type="molecule type" value="Transcribed_RNA"/>
</dbReference>
<protein>
    <submittedName>
        <fullName evidence="1">Zgc:112970</fullName>
    </submittedName>
</protein>
<accession>A0A1A8R0F9</accession>
<gene>
    <name evidence="1" type="primary">ZGC:112970</name>
</gene>
<reference evidence="1" key="1">
    <citation type="submission" date="2016-05" db="EMBL/GenBank/DDBJ databases">
        <authorList>
            <person name="Lavstsen T."/>
            <person name="Jespersen J.S."/>
        </authorList>
    </citation>
    <scope>NUCLEOTIDE SEQUENCE</scope>
    <source>
        <tissue evidence="1">Brain</tissue>
    </source>
</reference>
<feature type="non-terminal residue" evidence="1">
    <location>
        <position position="1"/>
    </location>
</feature>
<sequence>SGSFTCTSKMVQNQQDAQVSCPLCDKEFTQESIQLHASFCGEEEEDSIILDVDDSSKHLSWFEFLQTFVLMCRF</sequence>
<dbReference type="AlphaFoldDB" id="A0A1A8R0F9"/>
<name>A0A1A8R0F9_9TELE</name>
<organism evidence="1">
    <name type="scientific">Nothobranchius rachovii</name>
    <name type="common">bluefin notho</name>
    <dbReference type="NCBI Taxonomy" id="451742"/>
    <lineage>
        <taxon>Eukaryota</taxon>
        <taxon>Metazoa</taxon>
        <taxon>Chordata</taxon>
        <taxon>Craniata</taxon>
        <taxon>Vertebrata</taxon>
        <taxon>Euteleostomi</taxon>
        <taxon>Actinopterygii</taxon>
        <taxon>Neopterygii</taxon>
        <taxon>Teleostei</taxon>
        <taxon>Neoteleostei</taxon>
        <taxon>Acanthomorphata</taxon>
        <taxon>Ovalentaria</taxon>
        <taxon>Atherinomorphae</taxon>
        <taxon>Cyprinodontiformes</taxon>
        <taxon>Nothobranchiidae</taxon>
        <taxon>Nothobranchius</taxon>
    </lineage>
</organism>
<reference evidence="1" key="2">
    <citation type="submission" date="2016-06" db="EMBL/GenBank/DDBJ databases">
        <title>The genome of a short-lived fish provides insights into sex chromosome evolution and the genetic control of aging.</title>
        <authorList>
            <person name="Reichwald K."/>
            <person name="Felder M."/>
            <person name="Petzold A."/>
            <person name="Koch P."/>
            <person name="Groth M."/>
            <person name="Platzer M."/>
        </authorList>
    </citation>
    <scope>NUCLEOTIDE SEQUENCE</scope>
    <source>
        <tissue evidence="1">Brain</tissue>
    </source>
</reference>